<name>J4GPZ1_9APHY</name>
<dbReference type="SMART" id="SM00355">
    <property type="entry name" value="ZnF_C2H2"/>
    <property type="match status" value="2"/>
</dbReference>
<dbReference type="InterPro" id="IPR051059">
    <property type="entry name" value="VerF-like"/>
</dbReference>
<dbReference type="PANTHER" id="PTHR40626">
    <property type="entry name" value="MIP31509P"/>
    <property type="match status" value="1"/>
</dbReference>
<evidence type="ECO:0000256" key="6">
    <source>
        <dbReference type="ARBA" id="ARBA00023242"/>
    </source>
</evidence>
<dbReference type="GO" id="GO:0000785">
    <property type="term" value="C:chromatin"/>
    <property type="evidence" value="ECO:0007669"/>
    <property type="project" value="TreeGrafter"/>
</dbReference>
<evidence type="ECO:0000256" key="4">
    <source>
        <dbReference type="ARBA" id="ARBA00022771"/>
    </source>
</evidence>
<feature type="region of interest" description="Disordered" evidence="8">
    <location>
        <begin position="348"/>
        <end position="371"/>
    </location>
</feature>
<dbReference type="GeneID" id="24097676"/>
<keyword evidence="3" id="KW-0677">Repeat</keyword>
<accession>J4GPZ1</accession>
<organism evidence="10 11">
    <name type="scientific">Fibroporia radiculosa</name>
    <dbReference type="NCBI Taxonomy" id="599839"/>
    <lineage>
        <taxon>Eukaryota</taxon>
        <taxon>Fungi</taxon>
        <taxon>Dikarya</taxon>
        <taxon>Basidiomycota</taxon>
        <taxon>Agaricomycotina</taxon>
        <taxon>Agaricomycetes</taxon>
        <taxon>Polyporales</taxon>
        <taxon>Fibroporiaceae</taxon>
        <taxon>Fibroporia</taxon>
    </lineage>
</organism>
<sequence>MDDGGDMGAPLFVTKSSSQFHANVPQDDTPVMPESCKPHSFLLTRPLARPQPAFQAESDNPESVPSAESTSEPIEPRSLPRPTYLPPPPRKKHILEDFLVIVDGRRCVNLDGDIFPITWESHPGPQSRYPDATPIPGVSKKGRGRRAPTKEDGVRKGTTYTCKVEDCRKTFGRSEHLKRHVRSLHMHERNYMCSLPICSSQFTRRDNLIAHERRHKHYQALFDCTKDFKGELMPQYRPRPPDLVAEGWALAATPFLAGLPQRNPLTPLFAYDGRPPDPKALEFLAECQARARAAEAGVEYVPPGPGESLPPAVPVDVTTLPKIPPPIPVEFEDTLMPDGVVVRGWRVLPHDPSATDSQPSTSKSKSSKRRR</sequence>
<feature type="domain" description="C2H2-type" evidence="9">
    <location>
        <begin position="160"/>
        <end position="190"/>
    </location>
</feature>
<feature type="region of interest" description="Disordered" evidence="8">
    <location>
        <begin position="121"/>
        <end position="155"/>
    </location>
</feature>
<evidence type="ECO:0000256" key="7">
    <source>
        <dbReference type="PROSITE-ProRule" id="PRU00042"/>
    </source>
</evidence>
<dbReference type="OrthoDB" id="6365676at2759"/>
<dbReference type="PANTHER" id="PTHR40626:SF11">
    <property type="entry name" value="ZINC FINGER PROTEIN YPR022C"/>
    <property type="match status" value="1"/>
</dbReference>
<evidence type="ECO:0000313" key="10">
    <source>
        <dbReference type="EMBL" id="CCM02765.1"/>
    </source>
</evidence>
<evidence type="ECO:0000313" key="11">
    <source>
        <dbReference type="Proteomes" id="UP000006352"/>
    </source>
</evidence>
<dbReference type="InterPro" id="IPR036236">
    <property type="entry name" value="Znf_C2H2_sf"/>
</dbReference>
<dbReference type="InParanoid" id="J4GPZ1"/>
<reference evidence="10 11" key="1">
    <citation type="journal article" date="2012" name="Appl. Environ. Microbiol.">
        <title>Short-read sequencing for genomic analysis of the brown rot fungus Fibroporia radiculosa.</title>
        <authorList>
            <person name="Tang J.D."/>
            <person name="Perkins A.D."/>
            <person name="Sonstegard T.S."/>
            <person name="Schroeder S.G."/>
            <person name="Burgess S.C."/>
            <person name="Diehl S.V."/>
        </authorList>
    </citation>
    <scope>NUCLEOTIDE SEQUENCE [LARGE SCALE GENOMIC DNA]</scope>
    <source>
        <strain evidence="10 11">TFFH 294</strain>
    </source>
</reference>
<dbReference type="RefSeq" id="XP_012182048.1">
    <property type="nucleotide sequence ID" value="XM_012326658.1"/>
</dbReference>
<evidence type="ECO:0000259" key="9">
    <source>
        <dbReference type="PROSITE" id="PS50157"/>
    </source>
</evidence>
<dbReference type="GO" id="GO:0000981">
    <property type="term" value="F:DNA-binding transcription factor activity, RNA polymerase II-specific"/>
    <property type="evidence" value="ECO:0007669"/>
    <property type="project" value="InterPro"/>
</dbReference>
<protein>
    <recommendedName>
        <fullName evidence="9">C2H2-type domain-containing protein</fullName>
    </recommendedName>
</protein>
<proteinExistence type="predicted"/>
<evidence type="ECO:0000256" key="8">
    <source>
        <dbReference type="SAM" id="MobiDB-lite"/>
    </source>
</evidence>
<feature type="compositionally biased region" description="Polar residues" evidence="8">
    <location>
        <begin position="57"/>
        <end position="72"/>
    </location>
</feature>
<feature type="region of interest" description="Disordered" evidence="8">
    <location>
        <begin position="1"/>
        <end position="88"/>
    </location>
</feature>
<keyword evidence="4 7" id="KW-0863">Zinc-finger</keyword>
<evidence type="ECO:0000256" key="2">
    <source>
        <dbReference type="ARBA" id="ARBA00022723"/>
    </source>
</evidence>
<dbReference type="PROSITE" id="PS50157">
    <property type="entry name" value="ZINC_FINGER_C2H2_2"/>
    <property type="match status" value="2"/>
</dbReference>
<dbReference type="GO" id="GO:0005634">
    <property type="term" value="C:nucleus"/>
    <property type="evidence" value="ECO:0007669"/>
    <property type="project" value="UniProtKB-SubCell"/>
</dbReference>
<gene>
    <name evidence="10" type="ORF">FIBRA_04873</name>
</gene>
<dbReference type="InterPro" id="IPR013087">
    <property type="entry name" value="Znf_C2H2_type"/>
</dbReference>
<dbReference type="Gene3D" id="3.30.160.60">
    <property type="entry name" value="Classic Zinc Finger"/>
    <property type="match status" value="2"/>
</dbReference>
<evidence type="ECO:0000256" key="3">
    <source>
        <dbReference type="ARBA" id="ARBA00022737"/>
    </source>
</evidence>
<dbReference type="Pfam" id="PF00096">
    <property type="entry name" value="zf-C2H2"/>
    <property type="match status" value="2"/>
</dbReference>
<keyword evidence="11" id="KW-1185">Reference proteome</keyword>
<dbReference type="Proteomes" id="UP000006352">
    <property type="component" value="Unassembled WGS sequence"/>
</dbReference>
<dbReference type="GO" id="GO:0008270">
    <property type="term" value="F:zinc ion binding"/>
    <property type="evidence" value="ECO:0007669"/>
    <property type="project" value="UniProtKB-KW"/>
</dbReference>
<evidence type="ECO:0000256" key="5">
    <source>
        <dbReference type="ARBA" id="ARBA00022833"/>
    </source>
</evidence>
<dbReference type="STRING" id="599839.J4GPZ1"/>
<dbReference type="SUPFAM" id="SSF57667">
    <property type="entry name" value="beta-beta-alpha zinc fingers"/>
    <property type="match status" value="1"/>
</dbReference>
<dbReference type="HOGENOM" id="CLU_746038_0_0_1"/>
<comment type="subcellular location">
    <subcellularLocation>
        <location evidence="1">Nucleus</location>
    </subcellularLocation>
</comment>
<dbReference type="GO" id="GO:0000978">
    <property type="term" value="F:RNA polymerase II cis-regulatory region sequence-specific DNA binding"/>
    <property type="evidence" value="ECO:0007669"/>
    <property type="project" value="InterPro"/>
</dbReference>
<evidence type="ECO:0000256" key="1">
    <source>
        <dbReference type="ARBA" id="ARBA00004123"/>
    </source>
</evidence>
<dbReference type="PROSITE" id="PS00028">
    <property type="entry name" value="ZINC_FINGER_C2H2_1"/>
    <property type="match status" value="2"/>
</dbReference>
<feature type="domain" description="C2H2-type" evidence="9">
    <location>
        <begin position="191"/>
        <end position="220"/>
    </location>
</feature>
<dbReference type="EMBL" id="HE797091">
    <property type="protein sequence ID" value="CCM02765.1"/>
    <property type="molecule type" value="Genomic_DNA"/>
</dbReference>
<keyword evidence="2" id="KW-0479">Metal-binding</keyword>
<dbReference type="AlphaFoldDB" id="J4GPZ1"/>
<keyword evidence="5" id="KW-0862">Zinc</keyword>
<keyword evidence="6" id="KW-0539">Nucleus</keyword>